<evidence type="ECO:0000256" key="17">
    <source>
        <dbReference type="SAM" id="Phobius"/>
    </source>
</evidence>
<feature type="transmembrane region" description="Helical" evidence="17">
    <location>
        <begin position="42"/>
        <end position="63"/>
    </location>
</feature>
<proteinExistence type="inferred from homology"/>
<dbReference type="Gene3D" id="1.10.10.10">
    <property type="entry name" value="Winged helix-like DNA-binding domain superfamily/Winged helix DNA-binding domain"/>
    <property type="match status" value="1"/>
</dbReference>
<sequence>MAKRISTPVQKKQGKVQQDSLFQQFEKAGNSEVERNKQILQYGWDLIGILLFAAAFILLLGFFQVTSGELVTPLVDFLTRWFGLGRFLIVVAMVAVGLQVVRWRKYPLHKLSLGRILAFEGIGFLFLAVLSIATSGVVTQVEAGRDPGGIVGWGIAEVFRSTIGPTAGFLLLVGLLLLCVAVAFNVFPKLEKVVQTQVRDLSMVEETFDRQKEPVQPSAAESTKIRQPEEETRPEARTTWLPPEFRKSFTTPDVADETSDSILERSPELPPLDLLNKGESFKPDKRSINMTAGLIEKTLAEFGIPAKVVGFRSGPTVTQFAVEPGYIDKADDDRQKIRVSQISSLQRDLALALSAERLRIEAPVPGKSYVGIEIPNPTSFDVQLRPLLETDSFSRINSQLALALGRDVSGRAVISDLATMPHLLIAGTTGSGKSVCITALTACLVMNNTPDEIKLAMIDPKRVELMRFNGLPHLMGQVETEIERILAILRWATAEMDFRYELLERARSRNIDAYNRKLEIQNKPKMPKIVLIIDELADLMMAAPDQTEFAIIRLAQKARAVGIHLILATQRPSTDVVTGLIKANFPTRIAFAVATSVDSRVILDTGGAETLLSKGDMLFMHPEFGLPQRAQGVIVTDKELNRIIRWWQKNRKDQSTSLNERYDDSKSPPWEDQVGNDATSSSDDALVDEAIKLIKAQGHVSASFLQRQLRIGYPRAARLVDQLEEMGIIGPSQGGGREREILIDFEDGENE</sequence>
<keyword evidence="9 17" id="KW-1133">Transmembrane helix</keyword>
<comment type="function">
    <text evidence="13">Essential cell division protein that coordinates cell division and chromosome segregation. The N-terminus is involved in assembly of the cell-division machinery. The C-terminus functions as a DNA motor that moves dsDNA in an ATP-dependent manner towards the dif recombination site, which is located within the replication terminus region. Required for activation of the Xer recombinase, allowing activation of chromosome unlinking by recombination.</text>
</comment>
<dbReference type="SUPFAM" id="SSF103473">
    <property type="entry name" value="MFS general substrate transporter"/>
    <property type="match status" value="1"/>
</dbReference>
<dbReference type="Pfam" id="PF17854">
    <property type="entry name" value="FtsK_alpha"/>
    <property type="match status" value="1"/>
</dbReference>
<dbReference type="SUPFAM" id="SSF46785">
    <property type="entry name" value="Winged helix' DNA-binding domain"/>
    <property type="match status" value="1"/>
</dbReference>
<evidence type="ECO:0000256" key="7">
    <source>
        <dbReference type="ARBA" id="ARBA00022829"/>
    </source>
</evidence>
<keyword evidence="12" id="KW-0131">Cell cycle</keyword>
<dbReference type="InterPro" id="IPR002543">
    <property type="entry name" value="FtsK_dom"/>
</dbReference>
<feature type="region of interest" description="Disordered" evidence="16">
    <location>
        <begin position="655"/>
        <end position="681"/>
    </location>
</feature>
<dbReference type="SMART" id="SM00382">
    <property type="entry name" value="AAA"/>
    <property type="match status" value="1"/>
</dbReference>
<keyword evidence="20" id="KW-1185">Reference proteome</keyword>
<evidence type="ECO:0000259" key="18">
    <source>
        <dbReference type="PROSITE" id="PS50901"/>
    </source>
</evidence>
<name>A0A1Y6K4D5_9CHLR</name>
<keyword evidence="5 17" id="KW-0812">Transmembrane</keyword>
<dbReference type="KEGG" id="abat:CFX1CAM_1527"/>
<comment type="similarity">
    <text evidence="2">Belongs to the FtsK/SpoIIIE/SftA family.</text>
</comment>
<evidence type="ECO:0000256" key="3">
    <source>
        <dbReference type="ARBA" id="ARBA00022475"/>
    </source>
</evidence>
<organism evidence="19 20">
    <name type="scientific">Candidatus Brevifilum fermentans</name>
    <dbReference type="NCBI Taxonomy" id="1986204"/>
    <lineage>
        <taxon>Bacteria</taxon>
        <taxon>Bacillati</taxon>
        <taxon>Chloroflexota</taxon>
        <taxon>Anaerolineae</taxon>
        <taxon>Anaerolineales</taxon>
        <taxon>Anaerolineaceae</taxon>
        <taxon>Candidatus Brevifilum</taxon>
    </lineage>
</organism>
<evidence type="ECO:0000256" key="10">
    <source>
        <dbReference type="ARBA" id="ARBA00023125"/>
    </source>
</evidence>
<dbReference type="PANTHER" id="PTHR22683">
    <property type="entry name" value="SPORULATION PROTEIN RELATED"/>
    <property type="match status" value="1"/>
</dbReference>
<evidence type="ECO:0000256" key="13">
    <source>
        <dbReference type="ARBA" id="ARBA00024986"/>
    </source>
</evidence>
<evidence type="ECO:0000256" key="11">
    <source>
        <dbReference type="ARBA" id="ARBA00023136"/>
    </source>
</evidence>
<evidence type="ECO:0000256" key="12">
    <source>
        <dbReference type="ARBA" id="ARBA00023306"/>
    </source>
</evidence>
<dbReference type="AlphaFoldDB" id="A0A1Y6K4D5"/>
<dbReference type="SUPFAM" id="SSF52540">
    <property type="entry name" value="P-loop containing nucleoside triphosphate hydrolases"/>
    <property type="match status" value="1"/>
</dbReference>
<evidence type="ECO:0000256" key="16">
    <source>
        <dbReference type="SAM" id="MobiDB-lite"/>
    </source>
</evidence>
<dbReference type="PANTHER" id="PTHR22683:SF41">
    <property type="entry name" value="DNA TRANSLOCASE FTSK"/>
    <property type="match status" value="1"/>
</dbReference>
<feature type="domain" description="FtsK" evidence="18">
    <location>
        <begin position="410"/>
        <end position="600"/>
    </location>
</feature>
<dbReference type="GO" id="GO:0005886">
    <property type="term" value="C:plasma membrane"/>
    <property type="evidence" value="ECO:0007669"/>
    <property type="project" value="UniProtKB-SubCell"/>
</dbReference>
<dbReference type="GO" id="GO:0007059">
    <property type="term" value="P:chromosome segregation"/>
    <property type="evidence" value="ECO:0007669"/>
    <property type="project" value="UniProtKB-KW"/>
</dbReference>
<dbReference type="GO" id="GO:0003677">
    <property type="term" value="F:DNA binding"/>
    <property type="evidence" value="ECO:0007669"/>
    <property type="project" value="UniProtKB-KW"/>
</dbReference>
<dbReference type="Pfam" id="PF09397">
    <property type="entry name" value="FtsK_gamma"/>
    <property type="match status" value="1"/>
</dbReference>
<keyword evidence="6 15" id="KW-0547">Nucleotide-binding</keyword>
<dbReference type="InterPro" id="IPR036388">
    <property type="entry name" value="WH-like_DNA-bd_sf"/>
</dbReference>
<evidence type="ECO:0000256" key="2">
    <source>
        <dbReference type="ARBA" id="ARBA00006474"/>
    </source>
</evidence>
<dbReference type="Gene3D" id="3.30.980.40">
    <property type="match status" value="1"/>
</dbReference>
<comment type="subunit">
    <text evidence="14">Homohexamer. Forms a ring that surrounds DNA.</text>
</comment>
<evidence type="ECO:0000256" key="1">
    <source>
        <dbReference type="ARBA" id="ARBA00004651"/>
    </source>
</evidence>
<feature type="transmembrane region" description="Helical" evidence="17">
    <location>
        <begin position="83"/>
        <end position="101"/>
    </location>
</feature>
<dbReference type="InterPro" id="IPR025199">
    <property type="entry name" value="FtsK_4TM"/>
</dbReference>
<dbReference type="InterPro" id="IPR036259">
    <property type="entry name" value="MFS_trans_sf"/>
</dbReference>
<evidence type="ECO:0000256" key="6">
    <source>
        <dbReference type="ARBA" id="ARBA00022741"/>
    </source>
</evidence>
<dbReference type="CDD" id="cd01127">
    <property type="entry name" value="TrwB_TraG_TraD_VirD4"/>
    <property type="match status" value="1"/>
</dbReference>
<keyword evidence="8 15" id="KW-0067">ATP-binding</keyword>
<feature type="binding site" evidence="15">
    <location>
        <begin position="427"/>
        <end position="434"/>
    </location>
    <ligand>
        <name>ATP</name>
        <dbReference type="ChEBI" id="CHEBI:30616"/>
    </ligand>
</feature>
<evidence type="ECO:0000256" key="5">
    <source>
        <dbReference type="ARBA" id="ARBA00022692"/>
    </source>
</evidence>
<dbReference type="Proteomes" id="UP000195514">
    <property type="component" value="Chromosome I"/>
</dbReference>
<dbReference type="InterPro" id="IPR003593">
    <property type="entry name" value="AAA+_ATPase"/>
</dbReference>
<gene>
    <name evidence="19" type="primary">ftsK</name>
    <name evidence="19" type="ORF">CFX1CAM_1527</name>
</gene>
<dbReference type="EMBL" id="LT859958">
    <property type="protein sequence ID" value="SMX54592.1"/>
    <property type="molecule type" value="Genomic_DNA"/>
</dbReference>
<protein>
    <submittedName>
        <fullName evidence="19">DNA translocase FtsK</fullName>
    </submittedName>
</protein>
<keyword evidence="11 17" id="KW-0472">Membrane</keyword>
<evidence type="ECO:0000256" key="14">
    <source>
        <dbReference type="ARBA" id="ARBA00025923"/>
    </source>
</evidence>
<dbReference type="InterPro" id="IPR018541">
    <property type="entry name" value="Ftsk_gamma"/>
</dbReference>
<dbReference type="Pfam" id="PF01580">
    <property type="entry name" value="FtsK_SpoIIIE"/>
    <property type="match status" value="1"/>
</dbReference>
<keyword evidence="4" id="KW-0132">Cell division</keyword>
<feature type="compositionally biased region" description="Basic and acidic residues" evidence="16">
    <location>
        <begin position="223"/>
        <end position="236"/>
    </location>
</feature>
<keyword evidence="3" id="KW-1003">Cell membrane</keyword>
<evidence type="ECO:0000256" key="8">
    <source>
        <dbReference type="ARBA" id="ARBA00022840"/>
    </source>
</evidence>
<feature type="transmembrane region" description="Helical" evidence="17">
    <location>
        <begin position="113"/>
        <end position="133"/>
    </location>
</feature>
<feature type="region of interest" description="Disordered" evidence="16">
    <location>
        <begin position="209"/>
        <end position="269"/>
    </location>
</feature>
<dbReference type="RefSeq" id="WP_087862423.1">
    <property type="nucleotide sequence ID" value="NZ_LT859958.1"/>
</dbReference>
<keyword evidence="7" id="KW-0159">Chromosome partition</keyword>
<dbReference type="OrthoDB" id="9807790at2"/>
<evidence type="ECO:0000256" key="4">
    <source>
        <dbReference type="ARBA" id="ARBA00022618"/>
    </source>
</evidence>
<evidence type="ECO:0000256" key="9">
    <source>
        <dbReference type="ARBA" id="ARBA00022989"/>
    </source>
</evidence>
<dbReference type="InterPro" id="IPR050206">
    <property type="entry name" value="FtsK/SpoIIIE/SftA"/>
</dbReference>
<feature type="compositionally biased region" description="Basic and acidic residues" evidence="16">
    <location>
        <begin position="655"/>
        <end position="666"/>
    </location>
</feature>
<dbReference type="SMART" id="SM00843">
    <property type="entry name" value="Ftsk_gamma"/>
    <property type="match status" value="1"/>
</dbReference>
<evidence type="ECO:0000313" key="19">
    <source>
        <dbReference type="EMBL" id="SMX54592.1"/>
    </source>
</evidence>
<comment type="subcellular location">
    <subcellularLocation>
        <location evidence="1">Cell membrane</location>
        <topology evidence="1">Multi-pass membrane protein</topology>
    </subcellularLocation>
</comment>
<keyword evidence="10" id="KW-0238">DNA-binding</keyword>
<accession>A0A1Y6K4D5</accession>
<dbReference type="Gene3D" id="3.40.50.300">
    <property type="entry name" value="P-loop containing nucleotide triphosphate hydrolases"/>
    <property type="match status" value="1"/>
</dbReference>
<evidence type="ECO:0000313" key="20">
    <source>
        <dbReference type="Proteomes" id="UP000195514"/>
    </source>
</evidence>
<dbReference type="PROSITE" id="PS50901">
    <property type="entry name" value="FTSK"/>
    <property type="match status" value="1"/>
</dbReference>
<dbReference type="GO" id="GO:0005524">
    <property type="term" value="F:ATP binding"/>
    <property type="evidence" value="ECO:0007669"/>
    <property type="project" value="UniProtKB-UniRule"/>
</dbReference>
<dbReference type="InterPro" id="IPR041027">
    <property type="entry name" value="FtsK_alpha"/>
</dbReference>
<dbReference type="InterPro" id="IPR036390">
    <property type="entry name" value="WH_DNA-bd_sf"/>
</dbReference>
<evidence type="ECO:0000256" key="15">
    <source>
        <dbReference type="PROSITE-ProRule" id="PRU00289"/>
    </source>
</evidence>
<dbReference type="InterPro" id="IPR027417">
    <property type="entry name" value="P-loop_NTPase"/>
</dbReference>
<reference evidence="20" key="1">
    <citation type="submission" date="2017-05" db="EMBL/GenBank/DDBJ databases">
        <authorList>
            <person name="Kirkegaard R."/>
            <person name="Mcilroy J S."/>
        </authorList>
    </citation>
    <scope>NUCLEOTIDE SEQUENCE [LARGE SCALE GENOMIC DNA]</scope>
</reference>
<dbReference type="Pfam" id="PF13491">
    <property type="entry name" value="FtsK_4TM"/>
    <property type="match status" value="1"/>
</dbReference>
<dbReference type="GO" id="GO:0051301">
    <property type="term" value="P:cell division"/>
    <property type="evidence" value="ECO:0007669"/>
    <property type="project" value="UniProtKB-KW"/>
</dbReference>
<feature type="transmembrane region" description="Helical" evidence="17">
    <location>
        <begin position="167"/>
        <end position="187"/>
    </location>
</feature>